<gene>
    <name evidence="2" type="ORF">CCUR1050_LOCUS3367</name>
</gene>
<proteinExistence type="predicted"/>
<name>A0A7S0LY06_9CRYP</name>
<dbReference type="AlphaFoldDB" id="A0A7S0LY06"/>
<accession>A0A7S0LY06</accession>
<evidence type="ECO:0000256" key="1">
    <source>
        <dbReference type="SAM" id="MobiDB-lite"/>
    </source>
</evidence>
<sequence>MCILHTPDLLISHQNKSVEVWLTRRGCAVHIGGTSGLLIEAGQHPRLVSQETVSKFIETGRSSFQSALLAISAARRTPKERRAGAKQEANVIFRPISALEAILQALDSESVATNDGNGCVEQPFPPGGDYSGKAVDLRRQLVISAGSQPDQGFGHGPFPDNSPVVPWRRGGDRGVRRPPSLVKNRAQVAPAPKYLDDQCM</sequence>
<protein>
    <submittedName>
        <fullName evidence="2">Uncharacterized protein</fullName>
    </submittedName>
</protein>
<evidence type="ECO:0000313" key="2">
    <source>
        <dbReference type="EMBL" id="CAD8625690.1"/>
    </source>
</evidence>
<reference evidence="2" key="1">
    <citation type="submission" date="2021-01" db="EMBL/GenBank/DDBJ databases">
        <authorList>
            <person name="Corre E."/>
            <person name="Pelletier E."/>
            <person name="Niang G."/>
            <person name="Scheremetjew M."/>
            <person name="Finn R."/>
            <person name="Kale V."/>
            <person name="Holt S."/>
            <person name="Cochrane G."/>
            <person name="Meng A."/>
            <person name="Brown T."/>
            <person name="Cohen L."/>
        </authorList>
    </citation>
    <scope>NUCLEOTIDE SEQUENCE</scope>
    <source>
        <strain evidence="2">CCAP979/52</strain>
    </source>
</reference>
<dbReference type="EMBL" id="HBEZ01005955">
    <property type="protein sequence ID" value="CAD8625690.1"/>
    <property type="molecule type" value="Transcribed_RNA"/>
</dbReference>
<feature type="region of interest" description="Disordered" evidence="1">
    <location>
        <begin position="148"/>
        <end position="179"/>
    </location>
</feature>
<organism evidence="2">
    <name type="scientific">Cryptomonas curvata</name>
    <dbReference type="NCBI Taxonomy" id="233186"/>
    <lineage>
        <taxon>Eukaryota</taxon>
        <taxon>Cryptophyceae</taxon>
        <taxon>Cryptomonadales</taxon>
        <taxon>Cryptomonadaceae</taxon>
        <taxon>Cryptomonas</taxon>
    </lineage>
</organism>